<evidence type="ECO:0000313" key="1">
    <source>
        <dbReference type="EMBL" id="TCO30433.1"/>
    </source>
</evidence>
<dbReference type="AlphaFoldDB" id="A0A4R2HKR2"/>
<organism evidence="1 2">
    <name type="scientific">Kribbella steppae</name>
    <dbReference type="NCBI Taxonomy" id="2512223"/>
    <lineage>
        <taxon>Bacteria</taxon>
        <taxon>Bacillati</taxon>
        <taxon>Actinomycetota</taxon>
        <taxon>Actinomycetes</taxon>
        <taxon>Propionibacteriales</taxon>
        <taxon>Kribbellaceae</taxon>
        <taxon>Kribbella</taxon>
    </lineage>
</organism>
<keyword evidence="2" id="KW-1185">Reference proteome</keyword>
<dbReference type="Proteomes" id="UP000294508">
    <property type="component" value="Unassembled WGS sequence"/>
</dbReference>
<accession>A0A4R2HKR2</accession>
<reference evidence="1 2" key="1">
    <citation type="journal article" date="2015" name="Stand. Genomic Sci.">
        <title>Genomic Encyclopedia of Bacterial and Archaeal Type Strains, Phase III: the genomes of soil and plant-associated and newly described type strains.</title>
        <authorList>
            <person name="Whitman W.B."/>
            <person name="Woyke T."/>
            <person name="Klenk H.P."/>
            <person name="Zhou Y."/>
            <person name="Lilburn T.G."/>
            <person name="Beck B.J."/>
            <person name="De Vos P."/>
            <person name="Vandamme P."/>
            <person name="Eisen J.A."/>
            <person name="Garrity G."/>
            <person name="Hugenholtz P."/>
            <person name="Kyrpides N.C."/>
        </authorList>
    </citation>
    <scope>NUCLEOTIDE SEQUENCE [LARGE SCALE GENOMIC DNA]</scope>
    <source>
        <strain evidence="1 2">VKM Ac-2572</strain>
    </source>
</reference>
<evidence type="ECO:0000313" key="2">
    <source>
        <dbReference type="Proteomes" id="UP000294508"/>
    </source>
</evidence>
<gene>
    <name evidence="1" type="ORF">EV652_105428</name>
</gene>
<comment type="caution">
    <text evidence="1">The sequence shown here is derived from an EMBL/GenBank/DDBJ whole genome shotgun (WGS) entry which is preliminary data.</text>
</comment>
<protein>
    <submittedName>
        <fullName evidence="1">Uncharacterized protein</fullName>
    </submittedName>
</protein>
<sequence>MPKLGTETLTGFPGRAGAVLRVSGGKLVRGVVVAFDDGCVGCVGTADVGRRAEELEADEGPAAVVCCRASSASLVLNWR</sequence>
<proteinExistence type="predicted"/>
<name>A0A4R2HKR2_9ACTN</name>
<dbReference type="EMBL" id="SLWN01000005">
    <property type="protein sequence ID" value="TCO30433.1"/>
    <property type="molecule type" value="Genomic_DNA"/>
</dbReference>